<dbReference type="HOGENOM" id="CLU_250395_0_0_9"/>
<dbReference type="InterPro" id="IPR010572">
    <property type="entry name" value="Tail_dom"/>
</dbReference>
<dbReference type="InterPro" id="IPR030392">
    <property type="entry name" value="S74_ICA"/>
</dbReference>
<dbReference type="eggNOG" id="COG0497">
    <property type="taxonomic scope" value="Bacteria"/>
</dbReference>
<dbReference type="OrthoDB" id="4387735at2"/>
<dbReference type="NCBIfam" id="TIGR01665">
    <property type="entry name" value="put_anti_recept"/>
    <property type="match status" value="1"/>
</dbReference>
<dbReference type="Pfam" id="PF06605">
    <property type="entry name" value="Prophage_tail"/>
    <property type="match status" value="1"/>
</dbReference>
<reference evidence="3 4" key="1">
    <citation type="submission" date="2013-03" db="EMBL/GenBank/DDBJ databases">
        <title>The Genome Sequence of Enterococcus dispar ATCC_51266 (Illumina only assembly).</title>
        <authorList>
            <consortium name="The Broad Institute Genomics Platform"/>
            <consortium name="The Broad Institute Genome Sequencing Center for Infectious Disease"/>
            <person name="Earl A."/>
            <person name="Russ C."/>
            <person name="Gilmore M."/>
            <person name="Surin D."/>
            <person name="Walker B."/>
            <person name="Young S."/>
            <person name="Zeng Q."/>
            <person name="Gargeya S."/>
            <person name="Fitzgerald M."/>
            <person name="Haas B."/>
            <person name="Abouelleil A."/>
            <person name="Allen A.W."/>
            <person name="Alvarado L."/>
            <person name="Arachchi H.M."/>
            <person name="Berlin A.M."/>
            <person name="Chapman S.B."/>
            <person name="Gainer-Dewar J."/>
            <person name="Goldberg J."/>
            <person name="Griggs A."/>
            <person name="Gujja S."/>
            <person name="Hansen M."/>
            <person name="Howarth C."/>
            <person name="Imamovic A."/>
            <person name="Ireland A."/>
            <person name="Larimer J."/>
            <person name="McCowan C."/>
            <person name="Murphy C."/>
            <person name="Pearson M."/>
            <person name="Poon T.W."/>
            <person name="Priest M."/>
            <person name="Roberts A."/>
            <person name="Saif S."/>
            <person name="Shea T."/>
            <person name="Sisk P."/>
            <person name="Sykes S."/>
            <person name="Wortman J."/>
            <person name="Nusbaum C."/>
            <person name="Birren B."/>
        </authorList>
    </citation>
    <scope>NUCLEOTIDE SEQUENCE [LARGE SCALE GENOMIC DNA]</scope>
    <source>
        <strain evidence="3 4">ATCC 51266</strain>
    </source>
</reference>
<feature type="coiled-coil region" evidence="1">
    <location>
        <begin position="428"/>
        <end position="509"/>
    </location>
</feature>
<evidence type="ECO:0000256" key="1">
    <source>
        <dbReference type="SAM" id="Coils"/>
    </source>
</evidence>
<dbReference type="PATRIC" id="fig|1139219.3.peg.923"/>
<protein>
    <recommendedName>
        <fullName evidence="2">Peptidase S74 domain-containing protein</fullName>
    </recommendedName>
</protein>
<name>S1NGW0_9ENTE</name>
<accession>S1NGW0</accession>
<dbReference type="Proteomes" id="UP000014127">
    <property type="component" value="Unassembled WGS sequence"/>
</dbReference>
<evidence type="ECO:0000313" key="3">
    <source>
        <dbReference type="EMBL" id="EOT42596.1"/>
    </source>
</evidence>
<dbReference type="InterPro" id="IPR007119">
    <property type="entry name" value="Phage_tail_spike_N"/>
</dbReference>
<keyword evidence="4" id="KW-1185">Reference proteome</keyword>
<feature type="domain" description="Peptidase S74" evidence="2">
    <location>
        <begin position="1578"/>
        <end position="1684"/>
    </location>
</feature>
<comment type="caution">
    <text evidence="3">The sequence shown here is derived from an EMBL/GenBank/DDBJ whole genome shotgun (WGS) entry which is preliminary data.</text>
</comment>
<keyword evidence="1" id="KW-0175">Coiled coil</keyword>
<organism evidence="3 4">
    <name type="scientific">Enterococcus dispar ATCC 51266</name>
    <dbReference type="NCBI Taxonomy" id="1139219"/>
    <lineage>
        <taxon>Bacteria</taxon>
        <taxon>Bacillati</taxon>
        <taxon>Bacillota</taxon>
        <taxon>Bacilli</taxon>
        <taxon>Lactobacillales</taxon>
        <taxon>Enterococcaceae</taxon>
        <taxon>Enterococcus</taxon>
    </lineage>
</organism>
<evidence type="ECO:0000313" key="4">
    <source>
        <dbReference type="Proteomes" id="UP000014127"/>
    </source>
</evidence>
<dbReference type="STRING" id="44009.RV01_GL001227"/>
<dbReference type="PROSITE" id="PS51688">
    <property type="entry name" value="ICA"/>
    <property type="match status" value="1"/>
</dbReference>
<gene>
    <name evidence="3" type="ORF">OMK_00957</name>
</gene>
<sequence length="1687" mass="184058">MIKLFEKDTTDFSSNGIGSIKQHIFGATVEEVRNGLFLFTFKIPMMSKYAQELLRERIVYVNTPDSDGQPFRIRKVSPSMGILTVEAPHIFYDLSDNLIEDIFIVNSDGQNAGNKILSGTQYPHNFTFYSNIDTFTNCRIVRYNPVEALLDSSKDNVFVNRWGGEINRDGFRIIVNKDRGSDNGVEITNKKNLVGYEAVLDDENVITRIMPTGYDGIMLPEKYVDSPRINEYIHPKIAVINYSDIKIGDGEDEVTEEEAYRLLREAATNEFSVNKVDEPTANYKVNFVDLSKTTDYKDFKALEKIEPWDWVTVHHHEDNLHLKAQMISYKWDPINKSYSEIELGTVIPTASGNFVKTNKVNDQLEEIRDIANSAVQSANGKNVNYYGSQTPSDPKKGDLWYKPNGDETELWQYQEIDGELDWKMIASTANLTQVKADVENAIKAAEDAKQDAADAYTNAVTEAERQVQEQSDAFDEKMVQQKTELTSDIDESKQKADEAVAKAAEAAQKADNSVEVANQAKGDAASAVTSANQAKTDANQAVIDAANALAGIDGLKKDVAVEITRIDGELTSKVSQTVYDQLKGTVESQGTLISQNTSAINLKANQSTVDTLNGRVTRTEGSLSILSGQVSLKANQTEVDTISGKVNANSAELSVQADKIAGLVTKTDGQSTQIANLELQAGQFNLTLSSVQQEVAGIEVGGRNYAINSKQFRNGLNASGILSSVESDGTLTIITNAGNGNWLTNILQSFSETRLNINDSFNENDPITVSLWLKALGEKQSSPTVYMSDSMTYRNAVNHSNNMPTDNYYRYDYIVPKFSKTDAKGFRLFLGFSSAIGKYSLLSIAIRKATKGSDWSPAPEDMATVTALTSVQATVDGLVTTVATKANQSQVTQLADQITSVVSDVEGINSANNLLGGYTFSNNKDVDLTTGEVKSGTRTIVNEYVPVTPNTQYTFSRPEKIKNLGFRGYQSDKKYIGVVTNTSPGEKQTTFVTPVNCYFIKFIDESNKLTKGYFLQVRSATQSQITQLSDQINLRVTQSQVDASILSNSQIKDTRNDNQPPSWYYSNYPKQTAKEFKTSIAIGLNAGSYAYLETAVRWNNTSGGVLTQTAQANNGTYQRKSIGETGWTDWAKIADSSNVVSQINISTEGILIQGKKIQLDGDVTITAAWINKLYADTAFISNLETKTINAVKANITSIITSSLAANTITSTHIKADNAMIDKLFATTALIEQLTSKQAFINNIKAIEISADKITGGTINGATVNVINLNASSITTGIIRGANLSINLGTGEVLFTKGSIRNADGTFVMNIITGVVSSRGEVLSPNDTGEKLPTGFDLMNGRLDFLNGTFGETSVNYGGILTDTHFGQASTGSNTWTLSGTFGNAPSLILHNGDSNASVWQSWKKNVAVGTKVFKELQNPTTSNLIRDGLGTAGVNNQNIIGGAIGLAMNSNSSISPAGYGQTTAVIQARNGITLSSGFGYTHRYGTTTSTRTSVAAIQLGTKENGTTTSDYTKQAAASIVMTGYLIQLKAYEFRVDSVNANINGKLSAWQAAITGMTSKSGSANIIADTSGNLFRVSSARKYKSDIQVATDVINHAKKVLQINPASWWDKEELLNGTAKNRYYGFIADEFHDLGLNEVVVYSETGEVDSLAYDRLTMYHNVILTEHEKEIVELKRRILELEEKINVA</sequence>
<dbReference type="eggNOG" id="COG4926">
    <property type="taxonomic scope" value="Bacteria"/>
</dbReference>
<proteinExistence type="predicted"/>
<dbReference type="RefSeq" id="WP_016172137.1">
    <property type="nucleotide sequence ID" value="NZ_ASWK01000001.1"/>
</dbReference>
<dbReference type="EMBL" id="AHYR01000004">
    <property type="protein sequence ID" value="EOT42596.1"/>
    <property type="molecule type" value="Genomic_DNA"/>
</dbReference>
<evidence type="ECO:0000259" key="2">
    <source>
        <dbReference type="PROSITE" id="PS51688"/>
    </source>
</evidence>